<sequence>MTLKMCDNATVRSGDSFTTNASFNDDDVSIDNATARGDPIAVSNVASSGNVTGAYKYATFYNYGAGFCLILTAWCLEVFNLFILLLLICL</sequence>
<comment type="caution">
    <text evidence="2">The sequence shown here is derived from an EMBL/GenBank/DDBJ whole genome shotgun (WGS) entry which is preliminary data.</text>
</comment>
<dbReference type="Proteomes" id="UP000015354">
    <property type="component" value="Unassembled WGS sequence"/>
</dbReference>
<dbReference type="InterPro" id="IPR009944">
    <property type="entry name" value="Amastin"/>
</dbReference>
<gene>
    <name evidence="2" type="ORF">STCU_10923</name>
</gene>
<evidence type="ECO:0000313" key="2">
    <source>
        <dbReference type="EMBL" id="EPY16889.1"/>
    </source>
</evidence>
<keyword evidence="3" id="KW-1185">Reference proteome</keyword>
<accession>S9TJ40</accession>
<organism evidence="2 3">
    <name type="scientific">Strigomonas culicis</name>
    <dbReference type="NCBI Taxonomy" id="28005"/>
    <lineage>
        <taxon>Eukaryota</taxon>
        <taxon>Discoba</taxon>
        <taxon>Euglenozoa</taxon>
        <taxon>Kinetoplastea</taxon>
        <taxon>Metakinetoplastina</taxon>
        <taxon>Trypanosomatida</taxon>
        <taxon>Trypanosomatidae</taxon>
        <taxon>Strigomonadinae</taxon>
        <taxon>Strigomonas</taxon>
    </lineage>
</organism>
<evidence type="ECO:0000313" key="3">
    <source>
        <dbReference type="Proteomes" id="UP000015354"/>
    </source>
</evidence>
<keyword evidence="1" id="KW-0472">Membrane</keyword>
<feature type="transmembrane region" description="Helical" evidence="1">
    <location>
        <begin position="63"/>
        <end position="88"/>
    </location>
</feature>
<evidence type="ECO:0000256" key="1">
    <source>
        <dbReference type="SAM" id="Phobius"/>
    </source>
</evidence>
<proteinExistence type="predicted"/>
<dbReference type="AlphaFoldDB" id="S9TJ40"/>
<keyword evidence="1" id="KW-0812">Transmembrane</keyword>
<keyword evidence="1" id="KW-1133">Transmembrane helix</keyword>
<dbReference type="EMBL" id="ATMH01010820">
    <property type="protein sequence ID" value="EPY16889.1"/>
    <property type="molecule type" value="Genomic_DNA"/>
</dbReference>
<dbReference type="Pfam" id="PF07344">
    <property type="entry name" value="Amastin"/>
    <property type="match status" value="1"/>
</dbReference>
<name>S9TJ40_9TRYP</name>
<reference evidence="2 3" key="1">
    <citation type="journal article" date="2013" name="PLoS ONE">
        <title>Predicting the Proteins of Angomonas deanei, Strigomonas culicis and Their Respective Endosymbionts Reveals New Aspects of the Trypanosomatidae Family.</title>
        <authorList>
            <person name="Motta M.C."/>
            <person name="Martins A.C."/>
            <person name="de Souza S.S."/>
            <person name="Catta-Preta C.M."/>
            <person name="Silva R."/>
            <person name="Klein C.C."/>
            <person name="de Almeida L.G."/>
            <person name="de Lima Cunha O."/>
            <person name="Ciapina L.P."/>
            <person name="Brocchi M."/>
            <person name="Colabardini A.C."/>
            <person name="de Araujo Lima B."/>
            <person name="Machado C.R."/>
            <person name="de Almeida Soares C.M."/>
            <person name="Probst C.M."/>
            <person name="de Menezes C.B."/>
            <person name="Thompson C.E."/>
            <person name="Bartholomeu D.C."/>
            <person name="Gradia D.F."/>
            <person name="Pavoni D.P."/>
            <person name="Grisard E.C."/>
            <person name="Fantinatti-Garboggini F."/>
            <person name="Marchini F.K."/>
            <person name="Rodrigues-Luiz G.F."/>
            <person name="Wagner G."/>
            <person name="Goldman G.H."/>
            <person name="Fietto J.L."/>
            <person name="Elias M.C."/>
            <person name="Goldman M.H."/>
            <person name="Sagot M.F."/>
            <person name="Pereira M."/>
            <person name="Stoco P.H."/>
            <person name="de Mendonca-Neto R.P."/>
            <person name="Teixeira S.M."/>
            <person name="Maciel T.E."/>
            <person name="de Oliveira Mendes T.A."/>
            <person name="Urmenyi T.P."/>
            <person name="de Souza W."/>
            <person name="Schenkman S."/>
            <person name="de Vasconcelos A.T."/>
        </authorList>
    </citation>
    <scope>NUCLEOTIDE SEQUENCE [LARGE SCALE GENOMIC DNA]</scope>
</reference>
<protein>
    <submittedName>
        <fullName evidence="2">Uncharacterized protein</fullName>
    </submittedName>
</protein>